<gene>
    <name evidence="2" type="ORF">SPSK_06779</name>
</gene>
<reference evidence="2 3" key="2">
    <citation type="journal article" date="2015" name="Eukaryot. Cell">
        <title>Asexual propagation of a virulent clone complex in a human and feline outbreak of sporotrichosis.</title>
        <authorList>
            <person name="Teixeira Mde M."/>
            <person name="Rodrigues A.M."/>
            <person name="Tsui C.K."/>
            <person name="de Almeida L.G."/>
            <person name="Van Diepeningen A.D."/>
            <person name="van den Ende B.G."/>
            <person name="Fernandes G.F."/>
            <person name="Kano R."/>
            <person name="Hamelin R.C."/>
            <person name="Lopes-Bezerra L.M."/>
            <person name="Vasconcelos A.T."/>
            <person name="de Hoog S."/>
            <person name="de Camargo Z.P."/>
            <person name="Felipe M.S."/>
        </authorList>
    </citation>
    <scope>NUCLEOTIDE SEQUENCE [LARGE SCALE GENOMIC DNA]</scope>
    <source>
        <strain evidence="2 3">1099-18</strain>
    </source>
</reference>
<organism evidence="2 3">
    <name type="scientific">Sporothrix schenckii 1099-18</name>
    <dbReference type="NCBI Taxonomy" id="1397361"/>
    <lineage>
        <taxon>Eukaryota</taxon>
        <taxon>Fungi</taxon>
        <taxon>Dikarya</taxon>
        <taxon>Ascomycota</taxon>
        <taxon>Pezizomycotina</taxon>
        <taxon>Sordariomycetes</taxon>
        <taxon>Sordariomycetidae</taxon>
        <taxon>Ophiostomatales</taxon>
        <taxon>Ophiostomataceae</taxon>
        <taxon>Sporothrix</taxon>
    </lineage>
</organism>
<comment type="caution">
    <text evidence="2">The sequence shown here is derived from an EMBL/GenBank/DDBJ whole genome shotgun (WGS) entry which is preliminary data.</text>
</comment>
<evidence type="ECO:0000256" key="1">
    <source>
        <dbReference type="SAM" id="MobiDB-lite"/>
    </source>
</evidence>
<proteinExistence type="predicted"/>
<feature type="region of interest" description="Disordered" evidence="1">
    <location>
        <begin position="1"/>
        <end position="55"/>
    </location>
</feature>
<feature type="compositionally biased region" description="Basic and acidic residues" evidence="1">
    <location>
        <begin position="24"/>
        <end position="36"/>
    </location>
</feature>
<evidence type="ECO:0000313" key="2">
    <source>
        <dbReference type="EMBL" id="KJR89434.1"/>
    </source>
</evidence>
<dbReference type="GeneID" id="27668752"/>
<dbReference type="EMBL" id="AXCR01000001">
    <property type="protein sequence ID" value="KJR89434.1"/>
    <property type="molecule type" value="Genomic_DNA"/>
</dbReference>
<dbReference type="KEGG" id="ssck:SPSK_06779"/>
<dbReference type="VEuPathDB" id="FungiDB:SPSK_06779"/>
<name>A0A0F2MK48_SPOSC</name>
<dbReference type="Proteomes" id="UP000033710">
    <property type="component" value="Unassembled WGS sequence"/>
</dbReference>
<accession>A0A0F2MK48</accession>
<reference evidence="2 3" key="1">
    <citation type="journal article" date="2014" name="BMC Genomics">
        <title>Comparative genomics of the major fungal agents of human and animal Sporotrichosis: Sporothrix schenckii and Sporothrix brasiliensis.</title>
        <authorList>
            <person name="Teixeira M.M."/>
            <person name="de Almeida L.G."/>
            <person name="Kubitschek-Barreira P."/>
            <person name="Alves F.L."/>
            <person name="Kioshima E.S."/>
            <person name="Abadio A.K."/>
            <person name="Fernandes L."/>
            <person name="Derengowski L.S."/>
            <person name="Ferreira K.S."/>
            <person name="Souza R.C."/>
            <person name="Ruiz J.C."/>
            <person name="de Andrade N.C."/>
            <person name="Paes H.C."/>
            <person name="Nicola A.M."/>
            <person name="Albuquerque P."/>
            <person name="Gerber A.L."/>
            <person name="Martins V.P."/>
            <person name="Peconick L.D."/>
            <person name="Neto A.V."/>
            <person name="Chaucanez C.B."/>
            <person name="Silva P.A."/>
            <person name="Cunha O.L."/>
            <person name="de Oliveira F.F."/>
            <person name="dos Santos T.C."/>
            <person name="Barros A.L."/>
            <person name="Soares M.A."/>
            <person name="de Oliveira L.M."/>
            <person name="Marini M.M."/>
            <person name="Villalobos-Duno H."/>
            <person name="Cunha M.M."/>
            <person name="de Hoog S."/>
            <person name="da Silveira J.F."/>
            <person name="Henrissat B."/>
            <person name="Nino-Vega G.A."/>
            <person name="Cisalpino P.S."/>
            <person name="Mora-Montes H.M."/>
            <person name="Almeida S.R."/>
            <person name="Stajich J.E."/>
            <person name="Lopes-Bezerra L.M."/>
            <person name="Vasconcelos A.T."/>
            <person name="Felipe M.S."/>
        </authorList>
    </citation>
    <scope>NUCLEOTIDE SEQUENCE [LARGE SCALE GENOMIC DNA]</scope>
    <source>
        <strain evidence="2 3">1099-18</strain>
    </source>
</reference>
<dbReference type="AlphaFoldDB" id="A0A0F2MK48"/>
<sequence>MPIVNSSDRLIASLADEPAGQGMQDKEKKQFGDKSEAAPPGRHASLQHPRESTPGRKCVCFGARAVLPLHSKHFNVNKLQRPAKTRGTTTRPIVN</sequence>
<dbReference type="RefSeq" id="XP_016592110.1">
    <property type="nucleotide sequence ID" value="XM_016733475.1"/>
</dbReference>
<protein>
    <submittedName>
        <fullName evidence="2">Uncharacterized protein</fullName>
    </submittedName>
</protein>
<evidence type="ECO:0000313" key="3">
    <source>
        <dbReference type="Proteomes" id="UP000033710"/>
    </source>
</evidence>